<organism evidence="2 3">
    <name type="scientific">Diatrype stigma</name>
    <dbReference type="NCBI Taxonomy" id="117547"/>
    <lineage>
        <taxon>Eukaryota</taxon>
        <taxon>Fungi</taxon>
        <taxon>Dikarya</taxon>
        <taxon>Ascomycota</taxon>
        <taxon>Pezizomycotina</taxon>
        <taxon>Sordariomycetes</taxon>
        <taxon>Xylariomycetidae</taxon>
        <taxon>Xylariales</taxon>
        <taxon>Diatrypaceae</taxon>
        <taxon>Diatrype</taxon>
    </lineage>
</organism>
<name>A0AAN9UNG8_9PEZI</name>
<sequence>MMSQIYSYAQRTCIWLGREDDSSHMAINFIRDEILQLEDFDSLCTDERNAQKWQSLLLLMQRGWFFRRWVVQEIALAQDAIVYCGPDHISWKDFSVAIELFVEVETATHRLSEVMQKDPRFYHVPGWFEYVSALGASLLVEATGMVFRYYKPNKTSPGRDPTAHDEGATTDPISQRRPLLSLEYLVSKLSIFQASEPRDTIYALLAIANDGYPAAEGRDGEEIAEGVRQVIFDKADQKPFPINYAHPYPDVCQDFIEFCIGRSDKTRALDILCRPWSPEPETNRSLYLHTKNRSHDMETWLNKLEKLHSQDGEGVEHHPMWPTIQKYFPKRKEEVNLPSWIPRLSGAPFEMFPQPGIHIAKMGRKNADPLVAPPNQSRNYDAAQSMEIDKGTPWFKKRRSQGAHCMFVKGFMLTEVEEAADASQSGNIPEEWFKLADCVPNDGQGEPNEEFWRTLVADRGKDGRNPPSYYARAFKESVSKGGLRSGSVSTSDLINNERNSIITQFCRRVQAVIWNRQLIKTDLGHLGISRKGVQKGDIVCILYGCSVPVILRRQPKSKQQMDDENEEDRLFGILQDERIPRRLIRNARRRKQWRERPESVTKQQRKFGRWKFGKEDVRKDRQKFIEIFERLQEKDPQNESKKTDDKPRISKKNPDCYYKFLGECYIHGMMDGEAIREKSKRDQNKDQNNREDFKEGFLVDTIFELR</sequence>
<evidence type="ECO:0000313" key="3">
    <source>
        <dbReference type="Proteomes" id="UP001320420"/>
    </source>
</evidence>
<dbReference type="EMBL" id="JAKJXP020000065">
    <property type="protein sequence ID" value="KAK7750382.1"/>
    <property type="molecule type" value="Genomic_DNA"/>
</dbReference>
<gene>
    <name evidence="2" type="ORF">SLS62_007681</name>
</gene>
<evidence type="ECO:0000259" key="1">
    <source>
        <dbReference type="Pfam" id="PF06985"/>
    </source>
</evidence>
<dbReference type="AlphaFoldDB" id="A0AAN9UNG8"/>
<dbReference type="Proteomes" id="UP001320420">
    <property type="component" value="Unassembled WGS sequence"/>
</dbReference>
<dbReference type="PANTHER" id="PTHR24148">
    <property type="entry name" value="ANKYRIN REPEAT DOMAIN-CONTAINING PROTEIN 39 HOMOLOG-RELATED"/>
    <property type="match status" value="1"/>
</dbReference>
<dbReference type="InterPro" id="IPR052895">
    <property type="entry name" value="HetReg/Transcr_Mod"/>
</dbReference>
<keyword evidence="3" id="KW-1185">Reference proteome</keyword>
<proteinExistence type="predicted"/>
<dbReference type="InterPro" id="IPR010730">
    <property type="entry name" value="HET"/>
</dbReference>
<accession>A0AAN9UNG8</accession>
<dbReference type="Pfam" id="PF06985">
    <property type="entry name" value="HET"/>
    <property type="match status" value="1"/>
</dbReference>
<feature type="domain" description="Heterokaryon incompatibility" evidence="1">
    <location>
        <begin position="1"/>
        <end position="73"/>
    </location>
</feature>
<protein>
    <recommendedName>
        <fullName evidence="1">Heterokaryon incompatibility domain-containing protein</fullName>
    </recommendedName>
</protein>
<comment type="caution">
    <text evidence="2">The sequence shown here is derived from an EMBL/GenBank/DDBJ whole genome shotgun (WGS) entry which is preliminary data.</text>
</comment>
<evidence type="ECO:0000313" key="2">
    <source>
        <dbReference type="EMBL" id="KAK7750382.1"/>
    </source>
</evidence>
<reference evidence="2 3" key="1">
    <citation type="submission" date="2024-02" db="EMBL/GenBank/DDBJ databases">
        <title>De novo assembly and annotation of 12 fungi associated with fruit tree decline syndrome in Ontario, Canada.</title>
        <authorList>
            <person name="Sulman M."/>
            <person name="Ellouze W."/>
            <person name="Ilyukhin E."/>
        </authorList>
    </citation>
    <scope>NUCLEOTIDE SEQUENCE [LARGE SCALE GENOMIC DNA]</scope>
    <source>
        <strain evidence="2 3">M11/M66-122</strain>
    </source>
</reference>
<dbReference type="PANTHER" id="PTHR24148:SF64">
    <property type="entry name" value="HETEROKARYON INCOMPATIBILITY DOMAIN-CONTAINING PROTEIN"/>
    <property type="match status" value="1"/>
</dbReference>